<comment type="similarity">
    <text evidence="1">Belongs to the glycosyltransferase 2 family.</text>
</comment>
<evidence type="ECO:0000256" key="3">
    <source>
        <dbReference type="ARBA" id="ARBA00022679"/>
    </source>
</evidence>
<dbReference type="SUPFAM" id="SSF53448">
    <property type="entry name" value="Nucleotide-diphospho-sugar transferases"/>
    <property type="match status" value="1"/>
</dbReference>
<dbReference type="CDD" id="cd00761">
    <property type="entry name" value="Glyco_tranf_GTA_type"/>
    <property type="match status" value="1"/>
</dbReference>
<keyword evidence="4" id="KW-1133">Transmembrane helix</keyword>
<dbReference type="PANTHER" id="PTHR43179:SF12">
    <property type="entry name" value="GALACTOFURANOSYLTRANSFERASE GLFT2"/>
    <property type="match status" value="1"/>
</dbReference>
<feature type="transmembrane region" description="Helical" evidence="4">
    <location>
        <begin position="299"/>
        <end position="320"/>
    </location>
</feature>
<keyword evidence="8" id="KW-1185">Reference proteome</keyword>
<proteinExistence type="inferred from homology"/>
<dbReference type="EMBL" id="NEVQ01000013">
    <property type="protein sequence ID" value="OZI56116.1"/>
    <property type="molecule type" value="Genomic_DNA"/>
</dbReference>
<feature type="transmembrane region" description="Helical" evidence="4">
    <location>
        <begin position="270"/>
        <end position="287"/>
    </location>
</feature>
<dbReference type="AlphaFoldDB" id="A0A261U2C7"/>
<keyword evidence="2" id="KW-0328">Glycosyltransferase</keyword>
<dbReference type="InterPro" id="IPR001173">
    <property type="entry name" value="Glyco_trans_2-like"/>
</dbReference>
<comment type="caution">
    <text evidence="7">The sequence shown here is derived from an EMBL/GenBank/DDBJ whole genome shotgun (WGS) entry which is preliminary data.</text>
</comment>
<dbReference type="RefSeq" id="WP_094837951.1">
    <property type="nucleotide sequence ID" value="NZ_NEVQ01000013.1"/>
</dbReference>
<evidence type="ECO:0000313" key="8">
    <source>
        <dbReference type="Proteomes" id="UP000216885"/>
    </source>
</evidence>
<feature type="domain" description="Glycosyltransferase 2-like" evidence="6">
    <location>
        <begin position="152"/>
        <end position="286"/>
    </location>
</feature>
<reference evidence="7 8" key="1">
    <citation type="submission" date="2017-05" db="EMBL/GenBank/DDBJ databases">
        <title>Complete and WGS of Bordetella genogroups.</title>
        <authorList>
            <person name="Spilker T."/>
            <person name="LiPuma J."/>
        </authorList>
    </citation>
    <scope>NUCLEOTIDE SEQUENCE [LARGE SCALE GENOMIC DNA]</scope>
    <source>
        <strain evidence="7 8">AU9919</strain>
    </source>
</reference>
<dbReference type="Proteomes" id="UP000216885">
    <property type="component" value="Unassembled WGS sequence"/>
</dbReference>
<evidence type="ECO:0000313" key="7">
    <source>
        <dbReference type="EMBL" id="OZI56116.1"/>
    </source>
</evidence>
<sequence length="330" mass="36771">MTATTAPAILVSVIVPTYHRPDLLERCLQALANQHFPRDSYEIIVCDDGRSDATRRQVGKWQQAQHDRPAVRYLAVTGTKGPAGARNMGWRNARGGIIAFTDDDTIPAPDWLGQGVQAMTASVAAVTGVTEMPLPDPPSDYERDAAGLTRSAFITANCFVRRSALEAVGGFDTRYTMAWREDSDLHFALLDRGFSVQAAPLARVLHPVRPFPFAAGLGMQKKVMFDMLLRRKYPFLYRKHIRSRWPTFYLYVTASFLAAIVLAIAGQYLWAGAAAGIWLMLTIIFFVRRLRGTRRSVQTVADLMITSVCIPLLSILWRVVGLVRFQRAAI</sequence>
<evidence type="ECO:0000259" key="5">
    <source>
        <dbReference type="Pfam" id="PF00535"/>
    </source>
</evidence>
<protein>
    <submittedName>
        <fullName evidence="7">Glycosyl transferase family 2</fullName>
    </submittedName>
</protein>
<feature type="domain" description="Glycosyltransferase 2-like" evidence="5">
    <location>
        <begin position="12"/>
        <end position="131"/>
    </location>
</feature>
<dbReference type="Pfam" id="PF00535">
    <property type="entry name" value="Glycos_transf_2"/>
    <property type="match status" value="1"/>
</dbReference>
<gene>
    <name evidence="7" type="ORF">CAL20_11755</name>
</gene>
<accession>A0A261U2C7</accession>
<name>A0A261U2C7_9BORD</name>
<organism evidence="7 8">
    <name type="scientific">Bordetella genomosp. 4</name>
    <dbReference type="NCBI Taxonomy" id="463044"/>
    <lineage>
        <taxon>Bacteria</taxon>
        <taxon>Pseudomonadati</taxon>
        <taxon>Pseudomonadota</taxon>
        <taxon>Betaproteobacteria</taxon>
        <taxon>Burkholderiales</taxon>
        <taxon>Alcaligenaceae</taxon>
        <taxon>Bordetella</taxon>
    </lineage>
</organism>
<dbReference type="PANTHER" id="PTHR43179">
    <property type="entry name" value="RHAMNOSYLTRANSFERASE WBBL"/>
    <property type="match status" value="1"/>
</dbReference>
<keyword evidence="4" id="KW-0812">Transmembrane</keyword>
<evidence type="ECO:0000256" key="4">
    <source>
        <dbReference type="SAM" id="Phobius"/>
    </source>
</evidence>
<keyword evidence="3 7" id="KW-0808">Transferase</keyword>
<dbReference type="InterPro" id="IPR029044">
    <property type="entry name" value="Nucleotide-diphossugar_trans"/>
</dbReference>
<feature type="transmembrane region" description="Helical" evidence="4">
    <location>
        <begin position="248"/>
        <end position="264"/>
    </location>
</feature>
<dbReference type="GO" id="GO:0016757">
    <property type="term" value="F:glycosyltransferase activity"/>
    <property type="evidence" value="ECO:0007669"/>
    <property type="project" value="UniProtKB-KW"/>
</dbReference>
<dbReference type="Pfam" id="PF13632">
    <property type="entry name" value="Glyco_trans_2_3"/>
    <property type="match status" value="1"/>
</dbReference>
<evidence type="ECO:0000256" key="2">
    <source>
        <dbReference type="ARBA" id="ARBA00022676"/>
    </source>
</evidence>
<keyword evidence="4" id="KW-0472">Membrane</keyword>
<evidence type="ECO:0000259" key="6">
    <source>
        <dbReference type="Pfam" id="PF13632"/>
    </source>
</evidence>
<dbReference type="Gene3D" id="3.90.550.10">
    <property type="entry name" value="Spore Coat Polysaccharide Biosynthesis Protein SpsA, Chain A"/>
    <property type="match status" value="1"/>
</dbReference>
<evidence type="ECO:0000256" key="1">
    <source>
        <dbReference type="ARBA" id="ARBA00006739"/>
    </source>
</evidence>